<keyword evidence="9" id="KW-0067">ATP-binding</keyword>
<comment type="pathway">
    <text evidence="1">Cofactor biosynthesis; FAD biosynthesis; FAD from FMN: step 1/1.</text>
</comment>
<keyword evidence="3" id="KW-0285">Flavoprotein</keyword>
<sequence length="608" mass="67185">MTRVHTMQDSLPYTRRGTAEQETVGLILVAPAALAASKQISTPQPAHFHVAHSKVVSSAMDITRTVARFSRDHSLVFVVLLASADTESTALSHQELVLGAIADAFGQELWDAAQSSAVHCPNDNTPQPLTAHGSYATPGNITGGSVSDDKKQLFVGRTPCKGETHHIRVPGKQLLQPVVSVHNVHTLIEPIHDYTQTGSATASTKAIGKSDVTTSSMAPRATDSDPISSVLDALYVSRPSFVSPIDGFQVMRDVYHLVELANEHDNFQSDKGPSGAIAYDAALLSADSKLMRERDQECWKSVRHAVEVIEAALTRYGPHEISLSFNGGKDCTVILHLYVAVLFKLHGSDMDATLATLSLPDNPQQQHQQQRHHSQRYPIPSIYVTDEKPFGQVERFVDDEIERYNLDLVRIPGPMKKALFDYHGLKNGSIKAIMVGTRRDDPHGGPLKPFTPCDPSWPQLMRIHPILDWTYHDIWTFLRAINVPYCGLYDLGYTSLGGRDDTFPNPELRRLSIGPFFDSEAVKQWKENGPGGLGAESTDGVRDQVARIVGVSRTRDGDAKENDDKREARLLEQLHEVDKTLDRLEEDFLFRPAWKLAGGESERCGRSK</sequence>
<dbReference type="InterPro" id="IPR014729">
    <property type="entry name" value="Rossmann-like_a/b/a_fold"/>
</dbReference>
<dbReference type="Gene3D" id="3.40.50.620">
    <property type="entry name" value="HUPs"/>
    <property type="match status" value="1"/>
</dbReference>
<evidence type="ECO:0000256" key="7">
    <source>
        <dbReference type="ARBA" id="ARBA00022741"/>
    </source>
</evidence>
<evidence type="ECO:0000256" key="9">
    <source>
        <dbReference type="ARBA" id="ARBA00022840"/>
    </source>
</evidence>
<comment type="catalytic activity">
    <reaction evidence="12">
        <text>FMN + ATP + H(+) = FAD + diphosphate</text>
        <dbReference type="Rhea" id="RHEA:17237"/>
        <dbReference type="ChEBI" id="CHEBI:15378"/>
        <dbReference type="ChEBI" id="CHEBI:30616"/>
        <dbReference type="ChEBI" id="CHEBI:33019"/>
        <dbReference type="ChEBI" id="CHEBI:57692"/>
        <dbReference type="ChEBI" id="CHEBI:58210"/>
        <dbReference type="EC" id="2.7.7.2"/>
    </reaction>
</comment>
<keyword evidence="7" id="KW-0547">Nucleotide-binding</keyword>
<dbReference type="PANTHER" id="PTHR23293">
    <property type="entry name" value="FAD SYNTHETASE-RELATED FMN ADENYLYLTRANSFERASE"/>
    <property type="match status" value="1"/>
</dbReference>
<keyword evidence="4" id="KW-0288">FMN</keyword>
<dbReference type="CDD" id="cd23948">
    <property type="entry name" value="FAD_synthase"/>
    <property type="match status" value="1"/>
</dbReference>
<evidence type="ECO:0000313" key="15">
    <source>
        <dbReference type="Proteomes" id="UP000717515"/>
    </source>
</evidence>
<dbReference type="GO" id="GO:0003919">
    <property type="term" value="F:FMN adenylyltransferase activity"/>
    <property type="evidence" value="ECO:0007669"/>
    <property type="project" value="UniProtKB-EC"/>
</dbReference>
<reference evidence="14" key="1">
    <citation type="submission" date="2021-07" db="EMBL/GenBank/DDBJ databases">
        <title>Draft genome of Mortierella alpina, strain LL118, isolated from an aspen leaf litter sample.</title>
        <authorList>
            <person name="Yang S."/>
            <person name="Vinatzer B.A."/>
        </authorList>
    </citation>
    <scope>NUCLEOTIDE SEQUENCE</scope>
    <source>
        <strain evidence="14">LL118</strain>
    </source>
</reference>
<name>A0A9P7ZYN3_MORAP</name>
<evidence type="ECO:0000256" key="3">
    <source>
        <dbReference type="ARBA" id="ARBA00022630"/>
    </source>
</evidence>
<proteinExistence type="predicted"/>
<keyword evidence="5" id="KW-0808">Transferase</keyword>
<evidence type="ECO:0000256" key="6">
    <source>
        <dbReference type="ARBA" id="ARBA00022695"/>
    </source>
</evidence>
<evidence type="ECO:0000256" key="2">
    <source>
        <dbReference type="ARBA" id="ARBA00012393"/>
    </source>
</evidence>
<evidence type="ECO:0000256" key="1">
    <source>
        <dbReference type="ARBA" id="ARBA00004726"/>
    </source>
</evidence>
<evidence type="ECO:0000256" key="11">
    <source>
        <dbReference type="ARBA" id="ARBA00031871"/>
    </source>
</evidence>
<dbReference type="EC" id="2.7.7.2" evidence="2"/>
<feature type="domain" description="Phosphoadenosine phosphosulphate reductase" evidence="13">
    <location>
        <begin position="321"/>
        <end position="502"/>
    </location>
</feature>
<evidence type="ECO:0000313" key="14">
    <source>
        <dbReference type="EMBL" id="KAG9320195.1"/>
    </source>
</evidence>
<gene>
    <name evidence="14" type="ORF">KVV02_008577</name>
</gene>
<evidence type="ECO:0000259" key="13">
    <source>
        <dbReference type="Pfam" id="PF01507"/>
    </source>
</evidence>
<evidence type="ECO:0000256" key="10">
    <source>
        <dbReference type="ARBA" id="ARBA00031145"/>
    </source>
</evidence>
<dbReference type="SUPFAM" id="SSF52402">
    <property type="entry name" value="Adenine nucleotide alpha hydrolases-like"/>
    <property type="match status" value="1"/>
</dbReference>
<keyword evidence="6" id="KW-0548">Nucleotidyltransferase</keyword>
<organism evidence="14 15">
    <name type="scientific">Mortierella alpina</name>
    <name type="common">Oleaginous fungus</name>
    <name type="synonym">Mortierella renispora</name>
    <dbReference type="NCBI Taxonomy" id="64518"/>
    <lineage>
        <taxon>Eukaryota</taxon>
        <taxon>Fungi</taxon>
        <taxon>Fungi incertae sedis</taxon>
        <taxon>Mucoromycota</taxon>
        <taxon>Mortierellomycotina</taxon>
        <taxon>Mortierellomycetes</taxon>
        <taxon>Mortierellales</taxon>
        <taxon>Mortierellaceae</taxon>
        <taxon>Mortierella</taxon>
    </lineage>
</organism>
<dbReference type="InterPro" id="IPR002500">
    <property type="entry name" value="PAPS_reduct_dom"/>
</dbReference>
<dbReference type="EMBL" id="JAIFTL010000317">
    <property type="protein sequence ID" value="KAG9320195.1"/>
    <property type="molecule type" value="Genomic_DNA"/>
</dbReference>
<evidence type="ECO:0000256" key="12">
    <source>
        <dbReference type="ARBA" id="ARBA00049494"/>
    </source>
</evidence>
<evidence type="ECO:0000256" key="4">
    <source>
        <dbReference type="ARBA" id="ARBA00022643"/>
    </source>
</evidence>
<dbReference type="Pfam" id="PF01507">
    <property type="entry name" value="PAPS_reduct"/>
    <property type="match status" value="1"/>
</dbReference>
<dbReference type="Proteomes" id="UP000717515">
    <property type="component" value="Unassembled WGS sequence"/>
</dbReference>
<protein>
    <recommendedName>
        <fullName evidence="2">FAD synthase</fullName>
        <ecNumber evidence="2">2.7.7.2</ecNumber>
    </recommendedName>
    <alternativeName>
        <fullName evidence="10">FAD pyrophosphorylase</fullName>
    </alternativeName>
    <alternativeName>
        <fullName evidence="11">FMN adenylyltransferase</fullName>
    </alternativeName>
</protein>
<dbReference type="AlphaFoldDB" id="A0A9P7ZYN3"/>
<evidence type="ECO:0000256" key="8">
    <source>
        <dbReference type="ARBA" id="ARBA00022827"/>
    </source>
</evidence>
<accession>A0A9P7ZYN3</accession>
<keyword evidence="8" id="KW-0274">FAD</keyword>
<comment type="caution">
    <text evidence="14">The sequence shown here is derived from an EMBL/GenBank/DDBJ whole genome shotgun (WGS) entry which is preliminary data.</text>
</comment>
<dbReference type="GO" id="GO:0006747">
    <property type="term" value="P:FAD biosynthetic process"/>
    <property type="evidence" value="ECO:0007669"/>
    <property type="project" value="TreeGrafter"/>
</dbReference>
<dbReference type="GO" id="GO:0005524">
    <property type="term" value="F:ATP binding"/>
    <property type="evidence" value="ECO:0007669"/>
    <property type="project" value="UniProtKB-KW"/>
</dbReference>
<evidence type="ECO:0000256" key="5">
    <source>
        <dbReference type="ARBA" id="ARBA00022679"/>
    </source>
</evidence>
<dbReference type="PANTHER" id="PTHR23293:SF9">
    <property type="entry name" value="FAD SYNTHASE"/>
    <property type="match status" value="1"/>
</dbReference>